<evidence type="ECO:0000313" key="14">
    <source>
        <dbReference type="EMBL" id="VFR91048.1"/>
    </source>
</evidence>
<comment type="cofactor">
    <cofactor evidence="2">
        <name>Mn(2+)</name>
        <dbReference type="ChEBI" id="CHEBI:29035"/>
    </cofactor>
</comment>
<evidence type="ECO:0000256" key="5">
    <source>
        <dbReference type="ARBA" id="ARBA00012029"/>
    </source>
</evidence>
<feature type="domain" description="VRR-NUC" evidence="11">
    <location>
        <begin position="439"/>
        <end position="553"/>
    </location>
</feature>
<evidence type="ECO:0000256" key="7">
    <source>
        <dbReference type="ARBA" id="ARBA00022723"/>
    </source>
</evidence>
<dbReference type="Pfam" id="PF21315">
    <property type="entry name" value="FAN1_HTH"/>
    <property type="match status" value="1"/>
</dbReference>
<dbReference type="GO" id="GO:0003676">
    <property type="term" value="F:nucleic acid binding"/>
    <property type="evidence" value="ECO:0007669"/>
    <property type="project" value="InterPro"/>
</dbReference>
<protein>
    <recommendedName>
        <fullName evidence="5">phosphodiesterase I</fullName>
        <ecNumber evidence="5">3.1.4.1</ecNumber>
    </recommendedName>
</protein>
<evidence type="ECO:0000256" key="9">
    <source>
        <dbReference type="ARBA" id="ARBA00022842"/>
    </source>
</evidence>
<dbReference type="SMART" id="SM00990">
    <property type="entry name" value="VRR_NUC"/>
    <property type="match status" value="1"/>
</dbReference>
<proteinExistence type="inferred from homology"/>
<evidence type="ECO:0000256" key="1">
    <source>
        <dbReference type="ARBA" id="ARBA00000983"/>
    </source>
</evidence>
<dbReference type="InterPro" id="IPR033315">
    <property type="entry name" value="Fan1-like"/>
</dbReference>
<evidence type="ECO:0000259" key="11">
    <source>
        <dbReference type="SMART" id="SM00990"/>
    </source>
</evidence>
<evidence type="ECO:0000256" key="8">
    <source>
        <dbReference type="ARBA" id="ARBA00022801"/>
    </source>
</evidence>
<keyword evidence="8" id="KW-0378">Hydrolase</keyword>
<name>A0A484S436_9ZZZZ</name>
<dbReference type="PANTHER" id="PTHR15749">
    <property type="entry name" value="FANCONI-ASSOCIATED NUCLEASE 1"/>
    <property type="match status" value="1"/>
</dbReference>
<comment type="similarity">
    <text evidence="4">Belongs to the FAN1 family.</text>
</comment>
<dbReference type="InterPro" id="IPR011856">
    <property type="entry name" value="tRNA_endonuc-like_dom_sf"/>
</dbReference>
<dbReference type="InterPro" id="IPR014883">
    <property type="entry name" value="VRR_NUC"/>
</dbReference>
<evidence type="ECO:0000313" key="15">
    <source>
        <dbReference type="EMBL" id="VFS21064.1"/>
    </source>
</evidence>
<evidence type="ECO:0000256" key="2">
    <source>
        <dbReference type="ARBA" id="ARBA00001936"/>
    </source>
</evidence>
<dbReference type="PANTHER" id="PTHR15749:SF4">
    <property type="entry name" value="FANCONI-ASSOCIATED NUCLEASE 1"/>
    <property type="match status" value="1"/>
</dbReference>
<dbReference type="Gene3D" id="3.40.1350.10">
    <property type="match status" value="1"/>
</dbReference>
<dbReference type="EMBL" id="CAADIK010000069">
    <property type="protein sequence ID" value="VFR88358.1"/>
    <property type="molecule type" value="Genomic_DNA"/>
</dbReference>
<accession>A0A484S436</accession>
<keyword evidence="6" id="KW-0540">Nuclease</keyword>
<dbReference type="EMBL" id="CAADII010000053">
    <property type="protein sequence ID" value="VFR56089.1"/>
    <property type="molecule type" value="Genomic_DNA"/>
</dbReference>
<dbReference type="EMBL" id="CAADIP010000027">
    <property type="protein sequence ID" value="VFR91048.1"/>
    <property type="molecule type" value="Genomic_DNA"/>
</dbReference>
<keyword evidence="7" id="KW-0479">Metal-binding</keyword>
<dbReference type="AlphaFoldDB" id="A0A484S436"/>
<dbReference type="EMBL" id="CAADIZ010000003">
    <property type="protein sequence ID" value="VFS21064.1"/>
    <property type="molecule type" value="Genomic_DNA"/>
</dbReference>
<comment type="cofactor">
    <cofactor evidence="3">
        <name>Mg(2+)</name>
        <dbReference type="ChEBI" id="CHEBI:18420"/>
    </cofactor>
</comment>
<keyword evidence="10" id="KW-0464">Manganese</keyword>
<dbReference type="GO" id="GO:0004528">
    <property type="term" value="F:phosphodiesterase I activity"/>
    <property type="evidence" value="ECO:0007669"/>
    <property type="project" value="UniProtKB-EC"/>
</dbReference>
<dbReference type="EC" id="3.1.4.1" evidence="5"/>
<gene>
    <name evidence="12" type="ORF">BRI6_2337</name>
    <name evidence="13" type="ORF">BRI9_2392</name>
    <name evidence="14" type="ORF">IVO3_2391</name>
    <name evidence="15" type="ORF">RAN7_2366</name>
</gene>
<evidence type="ECO:0000256" key="10">
    <source>
        <dbReference type="ARBA" id="ARBA00023211"/>
    </source>
</evidence>
<dbReference type="GO" id="GO:0046872">
    <property type="term" value="F:metal ion binding"/>
    <property type="evidence" value="ECO:0007669"/>
    <property type="project" value="UniProtKB-KW"/>
</dbReference>
<keyword evidence="9" id="KW-0460">Magnesium</keyword>
<sequence length="560" mass="62600">MRPPGLFPAHRYYYLHNFQRALDWLGTRYTDVLGPAETAFLQAFPALPQASQALLVRLLMRRPTVHRADRLHYEEIGPVVPAAAPLLALGWLRADPVLDWPAWASLHTKDALARRYPQSGLRATLRKAELLAGLEAFLGTPPAQPCSAWGAAPGEAIWSVEIAPLVQRLRLMFFGNLHQEWSEFVLADLGVFQYEAVRIDASTRAFQQAAHVDAYLALQALRDGLDAPEPTPAPALREQVLACATAVPWLARRQAKVLFRLGQRCERGADWAEAEQAYRASTYPGARQRLIRVLERQQRHAEAHALATAVLAEEKAGNEAERQGVTRMLPRLARQAGLAAAPRRKRHGVVPDTLVLTRPADAPRVECVVRDHYARDGASVHWVENGLINSLFGLLCWDAIFLPVAGAFFHPFQRGPADLHEPDFHARRAQAFDGCLALLQSGEHRARILSCYEAKAGIQSPFVSWGLLTRQLIETALDCIPASHLARWFARLLADIKTNRSGLPDLVCFWPAERRYELIEVKGPGDRLQDNQIRWLDYARSHALPVRVCHVQWATVEQGA</sequence>
<reference evidence="12" key="1">
    <citation type="submission" date="2019-03" db="EMBL/GenBank/DDBJ databases">
        <authorList>
            <person name="Danneels B."/>
        </authorList>
    </citation>
    <scope>NUCLEOTIDE SEQUENCE</scope>
</reference>
<dbReference type="GO" id="GO:0036297">
    <property type="term" value="P:interstrand cross-link repair"/>
    <property type="evidence" value="ECO:0007669"/>
    <property type="project" value="InterPro"/>
</dbReference>
<comment type="catalytic activity">
    <reaction evidence="1">
        <text>Hydrolytically removes 5'-nucleotides successively from the 3'-hydroxy termini of 3'-hydroxy-terminated oligonucleotides.</text>
        <dbReference type="EC" id="3.1.4.1"/>
    </reaction>
</comment>
<evidence type="ECO:0000256" key="6">
    <source>
        <dbReference type="ARBA" id="ARBA00022722"/>
    </source>
</evidence>
<organism evidence="12">
    <name type="scientific">plant metagenome</name>
    <dbReference type="NCBI Taxonomy" id="1297885"/>
    <lineage>
        <taxon>unclassified sequences</taxon>
        <taxon>metagenomes</taxon>
        <taxon>organismal metagenomes</taxon>
    </lineage>
</organism>
<dbReference type="InterPro" id="IPR049125">
    <property type="entry name" value="FAN1-like_WH"/>
</dbReference>
<evidence type="ECO:0000313" key="13">
    <source>
        <dbReference type="EMBL" id="VFR88358.1"/>
    </source>
</evidence>
<evidence type="ECO:0000313" key="12">
    <source>
        <dbReference type="EMBL" id="VFR56089.1"/>
    </source>
</evidence>
<dbReference type="Pfam" id="PF08774">
    <property type="entry name" value="VRR_NUC"/>
    <property type="match status" value="1"/>
</dbReference>
<evidence type="ECO:0000256" key="4">
    <source>
        <dbReference type="ARBA" id="ARBA00005533"/>
    </source>
</evidence>
<evidence type="ECO:0000256" key="3">
    <source>
        <dbReference type="ARBA" id="ARBA00001946"/>
    </source>
</evidence>